<dbReference type="FunFam" id="1.10.10.60:FF:000394">
    <property type="entry name" value="MYB transcription factor"/>
    <property type="match status" value="1"/>
</dbReference>
<evidence type="ECO:0000256" key="1">
    <source>
        <dbReference type="ARBA" id="ARBA00004123"/>
    </source>
</evidence>
<dbReference type="GO" id="GO:0005634">
    <property type="term" value="C:nucleus"/>
    <property type="evidence" value="ECO:0007669"/>
    <property type="project" value="UniProtKB-SubCell"/>
</dbReference>
<dbReference type="InterPro" id="IPR017930">
    <property type="entry name" value="Myb_dom"/>
</dbReference>
<evidence type="ECO:0000259" key="7">
    <source>
        <dbReference type="PROSITE" id="PS50090"/>
    </source>
</evidence>
<dbReference type="GO" id="GO:0000976">
    <property type="term" value="F:transcription cis-regulatory region binding"/>
    <property type="evidence" value="ECO:0007669"/>
    <property type="project" value="UniProtKB-ARBA"/>
</dbReference>
<feature type="domain" description="HTH myb-type" evidence="8">
    <location>
        <begin position="9"/>
        <end position="65"/>
    </location>
</feature>
<keyword evidence="3" id="KW-0805">Transcription regulation</keyword>
<evidence type="ECO:0000256" key="2">
    <source>
        <dbReference type="ARBA" id="ARBA00022737"/>
    </source>
</evidence>
<feature type="domain" description="Myb-like" evidence="7">
    <location>
        <begin position="62"/>
        <end position="112"/>
    </location>
</feature>
<keyword evidence="6" id="KW-0539">Nucleus</keyword>
<dbReference type="InterPro" id="IPR015495">
    <property type="entry name" value="Myb_TF_plants"/>
</dbReference>
<dbReference type="EMBL" id="CP136890">
    <property type="protein sequence ID" value="WOK93674.1"/>
    <property type="molecule type" value="Genomic_DNA"/>
</dbReference>
<keyword evidence="4" id="KW-0238">DNA-binding</keyword>
<accession>A0AAQ3JR65</accession>
<dbReference type="SMART" id="SM00717">
    <property type="entry name" value="SANT"/>
    <property type="match status" value="2"/>
</dbReference>
<keyword evidence="2" id="KW-0677">Repeat</keyword>
<dbReference type="SUPFAM" id="SSF46689">
    <property type="entry name" value="Homeodomain-like"/>
    <property type="match status" value="1"/>
</dbReference>
<dbReference type="Proteomes" id="UP001327560">
    <property type="component" value="Chromosome 1"/>
</dbReference>
<evidence type="ECO:0000256" key="5">
    <source>
        <dbReference type="ARBA" id="ARBA00023163"/>
    </source>
</evidence>
<evidence type="ECO:0000313" key="10">
    <source>
        <dbReference type="Proteomes" id="UP001327560"/>
    </source>
</evidence>
<dbReference type="PROSITE" id="PS50090">
    <property type="entry name" value="MYB_LIKE"/>
    <property type="match status" value="2"/>
</dbReference>
<dbReference type="PROSITE" id="PS51294">
    <property type="entry name" value="HTH_MYB"/>
    <property type="match status" value="2"/>
</dbReference>
<comment type="subcellular location">
    <subcellularLocation>
        <location evidence="1">Nucleus</location>
    </subcellularLocation>
</comment>
<evidence type="ECO:0000256" key="3">
    <source>
        <dbReference type="ARBA" id="ARBA00023015"/>
    </source>
</evidence>
<organism evidence="9 10">
    <name type="scientific">Canna indica</name>
    <name type="common">Indian-shot</name>
    <dbReference type="NCBI Taxonomy" id="4628"/>
    <lineage>
        <taxon>Eukaryota</taxon>
        <taxon>Viridiplantae</taxon>
        <taxon>Streptophyta</taxon>
        <taxon>Embryophyta</taxon>
        <taxon>Tracheophyta</taxon>
        <taxon>Spermatophyta</taxon>
        <taxon>Magnoliopsida</taxon>
        <taxon>Liliopsida</taxon>
        <taxon>Zingiberales</taxon>
        <taxon>Cannaceae</taxon>
        <taxon>Canna</taxon>
    </lineage>
</organism>
<feature type="domain" description="HTH myb-type" evidence="8">
    <location>
        <begin position="66"/>
        <end position="116"/>
    </location>
</feature>
<evidence type="ECO:0000256" key="6">
    <source>
        <dbReference type="ARBA" id="ARBA00023242"/>
    </source>
</evidence>
<dbReference type="InterPro" id="IPR009057">
    <property type="entry name" value="Homeodomain-like_sf"/>
</dbReference>
<evidence type="ECO:0000259" key="8">
    <source>
        <dbReference type="PROSITE" id="PS51294"/>
    </source>
</evidence>
<dbReference type="AlphaFoldDB" id="A0AAQ3JR65"/>
<dbReference type="CDD" id="cd00167">
    <property type="entry name" value="SANT"/>
    <property type="match status" value="2"/>
</dbReference>
<evidence type="ECO:0000313" key="9">
    <source>
        <dbReference type="EMBL" id="WOK93674.1"/>
    </source>
</evidence>
<name>A0AAQ3JR65_9LILI</name>
<dbReference type="Gene3D" id="1.10.10.60">
    <property type="entry name" value="Homeodomain-like"/>
    <property type="match status" value="2"/>
</dbReference>
<keyword evidence="5" id="KW-0804">Transcription</keyword>
<dbReference type="Pfam" id="PF00249">
    <property type="entry name" value="Myb_DNA-binding"/>
    <property type="match status" value="2"/>
</dbReference>
<dbReference type="InterPro" id="IPR001005">
    <property type="entry name" value="SANT/Myb"/>
</dbReference>
<reference evidence="9 10" key="1">
    <citation type="submission" date="2023-10" db="EMBL/GenBank/DDBJ databases">
        <title>Chromosome-scale genome assembly provides insights into flower coloration mechanisms of Canna indica.</title>
        <authorList>
            <person name="Li C."/>
        </authorList>
    </citation>
    <scope>NUCLEOTIDE SEQUENCE [LARGE SCALE GENOMIC DNA]</scope>
    <source>
        <tissue evidence="9">Flower</tissue>
    </source>
</reference>
<evidence type="ECO:0000256" key="4">
    <source>
        <dbReference type="ARBA" id="ARBA00023125"/>
    </source>
</evidence>
<dbReference type="PANTHER" id="PTHR47994">
    <property type="entry name" value="F14D16.11-RELATED"/>
    <property type="match status" value="1"/>
</dbReference>
<keyword evidence="10" id="KW-1185">Reference proteome</keyword>
<protein>
    <submittedName>
        <fullName evidence="9">Transcription factor MYB35</fullName>
    </submittedName>
</protein>
<feature type="domain" description="Myb-like" evidence="7">
    <location>
        <begin position="9"/>
        <end position="61"/>
    </location>
</feature>
<dbReference type="PANTHER" id="PTHR47994:SF5">
    <property type="entry name" value="F14D16.11-RELATED"/>
    <property type="match status" value="1"/>
</dbReference>
<dbReference type="FunFam" id="1.10.10.60:FF:000015">
    <property type="entry name" value="Transcription factor RAX3"/>
    <property type="match status" value="1"/>
</dbReference>
<proteinExistence type="predicted"/>
<gene>
    <name evidence="9" type="ORF">Cni_G02374</name>
</gene>
<sequence>MARPPCCDKSMVKKGLWTADEDAKLLAYISTHGTGNWTSVPKKAGLKRCGKSCRLRWTNYLRPNLKHEGFTPEEEEKIITLHATIGSRWSIIAKQLPGRTDNDVKNHWNTKLSKQLYQNGIDPITHRPVSVVMQSLKELETVTASRCCSTSANLNNVVPQPALSNLFPQQQVGLSVFSDSFSEASSYAATAKATAPPSSPTGFDWTDLLSDSILMSCDDIVGANSCFGINGENNNKGRAEICGAVMEDESNGSGSFVDAILEHDRKLCSKFYELLGDEDDVL</sequence>